<dbReference type="Gene3D" id="3.40.1350.120">
    <property type="match status" value="1"/>
</dbReference>
<reference evidence="1 2" key="1">
    <citation type="submission" date="2016-03" db="EMBL/GenBank/DDBJ databases">
        <title>Niastella vici sp. nov., isolated from farmland soil.</title>
        <authorList>
            <person name="Chen L."/>
            <person name="Wang D."/>
            <person name="Yang S."/>
            <person name="Wang G."/>
        </authorList>
    </citation>
    <scope>NUCLEOTIDE SEQUENCE [LARGE SCALE GENOMIC DNA]</scope>
    <source>
        <strain evidence="1 2">DJ57</strain>
    </source>
</reference>
<dbReference type="EMBL" id="LVYD01000041">
    <property type="protein sequence ID" value="OQP64933.1"/>
    <property type="molecule type" value="Genomic_DNA"/>
</dbReference>
<keyword evidence="2" id="KW-1185">Reference proteome</keyword>
<dbReference type="OrthoDB" id="675999at2"/>
<comment type="caution">
    <text evidence="1">The sequence shown here is derived from an EMBL/GenBank/DDBJ whole genome shotgun (WGS) entry which is preliminary data.</text>
</comment>
<sequence>MDHGVRSIEEAYLRAYVSLSGGCIDLHPLHGKGELVENMEACKILADHGYQIEMLPSLPANETALRRKLLPDVFLNKNPDVRINGLLLGDIKTPEKNSLVRKSVISRQISQVYSNPWLWHAIN</sequence>
<evidence type="ECO:0000313" key="1">
    <source>
        <dbReference type="EMBL" id="OQP64933.1"/>
    </source>
</evidence>
<organism evidence="1 2">
    <name type="scientific">Niastella vici</name>
    <dbReference type="NCBI Taxonomy" id="1703345"/>
    <lineage>
        <taxon>Bacteria</taxon>
        <taxon>Pseudomonadati</taxon>
        <taxon>Bacteroidota</taxon>
        <taxon>Chitinophagia</taxon>
        <taxon>Chitinophagales</taxon>
        <taxon>Chitinophagaceae</taxon>
        <taxon>Niastella</taxon>
    </lineage>
</organism>
<proteinExistence type="predicted"/>
<accession>A0A1V9G2T4</accession>
<dbReference type="Proteomes" id="UP000192796">
    <property type="component" value="Unassembled WGS sequence"/>
</dbReference>
<name>A0A1V9G2T4_9BACT</name>
<dbReference type="RefSeq" id="WP_081146766.1">
    <property type="nucleotide sequence ID" value="NZ_LVYD01000041.1"/>
</dbReference>
<gene>
    <name evidence="1" type="ORF">A3860_19480</name>
</gene>
<protein>
    <submittedName>
        <fullName evidence="1">Uncharacterized protein</fullName>
    </submittedName>
</protein>
<dbReference type="AlphaFoldDB" id="A0A1V9G2T4"/>
<evidence type="ECO:0000313" key="2">
    <source>
        <dbReference type="Proteomes" id="UP000192796"/>
    </source>
</evidence>